<dbReference type="InterPro" id="IPR032164">
    <property type="entry name" value="DUF5000"/>
</dbReference>
<dbReference type="Pfam" id="PF16391">
    <property type="entry name" value="DUF5000"/>
    <property type="match status" value="1"/>
</dbReference>
<feature type="domain" description="DUF5000" evidence="2">
    <location>
        <begin position="316"/>
        <end position="448"/>
    </location>
</feature>
<dbReference type="Gene3D" id="2.60.120.260">
    <property type="entry name" value="Galactose-binding domain-like"/>
    <property type="match status" value="1"/>
</dbReference>
<dbReference type="PROSITE" id="PS51257">
    <property type="entry name" value="PROKAR_LIPOPROTEIN"/>
    <property type="match status" value="1"/>
</dbReference>
<dbReference type="EMBL" id="JAERTY010000002">
    <property type="protein sequence ID" value="MBL1408081.1"/>
    <property type="molecule type" value="Genomic_DNA"/>
</dbReference>
<evidence type="ECO:0000259" key="2">
    <source>
        <dbReference type="Pfam" id="PF16391"/>
    </source>
</evidence>
<organism evidence="4 5">
    <name type="scientific">Sphingobacterium faecale</name>
    <dbReference type="NCBI Taxonomy" id="2803775"/>
    <lineage>
        <taxon>Bacteria</taxon>
        <taxon>Pseudomonadati</taxon>
        <taxon>Bacteroidota</taxon>
        <taxon>Sphingobacteriia</taxon>
        <taxon>Sphingobacteriales</taxon>
        <taxon>Sphingobacteriaceae</taxon>
        <taxon>Sphingobacterium</taxon>
    </lineage>
</organism>
<dbReference type="Proteomes" id="UP000625283">
    <property type="component" value="Unassembled WGS sequence"/>
</dbReference>
<evidence type="ECO:0000313" key="4">
    <source>
        <dbReference type="EMBL" id="MBL1408081.1"/>
    </source>
</evidence>
<feature type="domain" description="DUF4959" evidence="1">
    <location>
        <begin position="32"/>
        <end position="128"/>
    </location>
</feature>
<evidence type="ECO:0000313" key="5">
    <source>
        <dbReference type="Proteomes" id="UP000625283"/>
    </source>
</evidence>
<dbReference type="Pfam" id="PF17166">
    <property type="entry name" value="DUF5126"/>
    <property type="match status" value="1"/>
</dbReference>
<comment type="caution">
    <text evidence="4">The sequence shown here is derived from an EMBL/GenBank/DDBJ whole genome shotgun (WGS) entry which is preliminary data.</text>
</comment>
<name>A0ABS1R060_9SPHI</name>
<dbReference type="RefSeq" id="WP_202101858.1">
    <property type="nucleotide sequence ID" value="NZ_JAERTY010000002.1"/>
</dbReference>
<gene>
    <name evidence="4" type="ORF">JKG61_04900</name>
</gene>
<accession>A0ABS1R060</accession>
<reference evidence="4 5" key="1">
    <citation type="submission" date="2021-01" db="EMBL/GenBank/DDBJ databases">
        <title>C459-1 draft genome sequence.</title>
        <authorList>
            <person name="Zhang X.-F."/>
        </authorList>
    </citation>
    <scope>NUCLEOTIDE SEQUENCE [LARGE SCALE GENOMIC DNA]</scope>
    <source>
        <strain evidence="5">C459-1</strain>
    </source>
</reference>
<evidence type="ECO:0000259" key="1">
    <source>
        <dbReference type="Pfam" id="PF16323"/>
    </source>
</evidence>
<dbReference type="InterPro" id="IPR032527">
    <property type="entry name" value="DUF4959"/>
</dbReference>
<evidence type="ECO:0000259" key="3">
    <source>
        <dbReference type="Pfam" id="PF17166"/>
    </source>
</evidence>
<dbReference type="InterPro" id="IPR033431">
    <property type="entry name" value="DUF5126"/>
</dbReference>
<proteinExistence type="predicted"/>
<sequence length="454" mass="51138">MENTKYIISFLSTLIICLSLLVGCGDTYLGVEQVVIDSNRPDKLTVNKVVAKSGALEIHFSIPAGNPNIDQVVATYKNKGGKNVEFKVSRYSSVILVEGFTGTDEKSVELACIDISGNKSDLTMVNAAPLLSPLEIAFESLFVEPAFGGVRLKWENNNANPLAIHVLTEDVLQVGLVSLVEDPTKTIYNRDSINTFAFVRQYPSIEQKFGFTVSDKWGNRSDTLINSLIPYKEEEVEFKYVKAVSFFNPTLFNGSRDYGIYGVNPATGLQNDGNAHAAGNAPQTMFNGVTSGNLYYGYKFVKNLSNTDPSKREIVHDVYATFDLNMEARLNRVKISPRVHISYTYARSSPKRFRIWGTNDANSARWAKFPEGWTLIGEYVGKTPVNLASLTDEEKDWFNINQEYLINEDNVNPDAKPTEPFRYMRLQLMESYNKNEAFYTINEFQMFGEILKRY</sequence>
<dbReference type="Pfam" id="PF16323">
    <property type="entry name" value="DUF4959"/>
    <property type="match status" value="1"/>
</dbReference>
<keyword evidence="5" id="KW-1185">Reference proteome</keyword>
<feature type="domain" description="DUF5126" evidence="3">
    <location>
        <begin position="132"/>
        <end position="237"/>
    </location>
</feature>
<protein>
    <submittedName>
        <fullName evidence="4">DUF5126 domain-containing protein</fullName>
    </submittedName>
</protein>